<evidence type="ECO:0000313" key="2">
    <source>
        <dbReference type="EMBL" id="PYI09697.1"/>
    </source>
</evidence>
<keyword evidence="1" id="KW-0472">Membrane</keyword>
<feature type="transmembrane region" description="Helical" evidence="1">
    <location>
        <begin position="41"/>
        <end position="58"/>
    </location>
</feature>
<proteinExistence type="predicted"/>
<reference evidence="2 3" key="1">
    <citation type="submission" date="2018-02" db="EMBL/GenBank/DDBJ databases">
        <title>The genomes of Aspergillus section Nigri reveals drivers in fungal speciation.</title>
        <authorList>
            <consortium name="DOE Joint Genome Institute"/>
            <person name="Vesth T.C."/>
            <person name="Nybo J."/>
            <person name="Theobald S."/>
            <person name="Brandl J."/>
            <person name="Frisvad J.C."/>
            <person name="Nielsen K.F."/>
            <person name="Lyhne E.K."/>
            <person name="Kogle M.E."/>
            <person name="Kuo A."/>
            <person name="Riley R."/>
            <person name="Clum A."/>
            <person name="Nolan M."/>
            <person name="Lipzen A."/>
            <person name="Salamov A."/>
            <person name="Henrissat B."/>
            <person name="Wiebenga A."/>
            <person name="De vries R.P."/>
            <person name="Grigoriev I.V."/>
            <person name="Mortensen U.H."/>
            <person name="Andersen M.R."/>
            <person name="Baker S.E."/>
        </authorList>
    </citation>
    <scope>NUCLEOTIDE SEQUENCE [LARGE SCALE GENOMIC DNA]</scope>
    <source>
        <strain evidence="2 3">CBS 121057</strain>
    </source>
</reference>
<dbReference type="EMBL" id="KZ826326">
    <property type="protein sequence ID" value="PYI09697.1"/>
    <property type="molecule type" value="Genomic_DNA"/>
</dbReference>
<evidence type="ECO:0000313" key="3">
    <source>
        <dbReference type="Proteomes" id="UP000248423"/>
    </source>
</evidence>
<name>A0A319EHB0_ASPSB</name>
<gene>
    <name evidence="2" type="ORF">BO78DRAFT_32710</name>
</gene>
<dbReference type="VEuPathDB" id="FungiDB:BO78DRAFT_32710"/>
<sequence>MYILRATGVYKVRFYSKNLLLIYPMTSLNTGQRNSTLIYDLYYLTLHTLVFLNTSISIKMSRKTIHRTTYLFIIQCKLQRDQHQYARCMAGLSRAASHAAIDS</sequence>
<keyword evidence="3" id="KW-1185">Reference proteome</keyword>
<protein>
    <submittedName>
        <fullName evidence="2">Uncharacterized protein</fullName>
    </submittedName>
</protein>
<keyword evidence="1" id="KW-1133">Transmembrane helix</keyword>
<organism evidence="2 3">
    <name type="scientific">Aspergillus sclerotiicarbonarius (strain CBS 121057 / IBT 28362)</name>
    <dbReference type="NCBI Taxonomy" id="1448318"/>
    <lineage>
        <taxon>Eukaryota</taxon>
        <taxon>Fungi</taxon>
        <taxon>Dikarya</taxon>
        <taxon>Ascomycota</taxon>
        <taxon>Pezizomycotina</taxon>
        <taxon>Eurotiomycetes</taxon>
        <taxon>Eurotiomycetidae</taxon>
        <taxon>Eurotiales</taxon>
        <taxon>Aspergillaceae</taxon>
        <taxon>Aspergillus</taxon>
        <taxon>Aspergillus subgen. Circumdati</taxon>
    </lineage>
</organism>
<dbReference type="AlphaFoldDB" id="A0A319EHB0"/>
<dbReference type="Proteomes" id="UP000248423">
    <property type="component" value="Unassembled WGS sequence"/>
</dbReference>
<keyword evidence="1" id="KW-0812">Transmembrane</keyword>
<evidence type="ECO:0000256" key="1">
    <source>
        <dbReference type="SAM" id="Phobius"/>
    </source>
</evidence>
<accession>A0A319EHB0</accession>